<evidence type="ECO:0000313" key="2">
    <source>
        <dbReference type="EMBL" id="GIG16765.1"/>
    </source>
</evidence>
<evidence type="ECO:0000313" key="3">
    <source>
        <dbReference type="Proteomes" id="UP000660339"/>
    </source>
</evidence>
<dbReference type="RefSeq" id="WP_166379154.1">
    <property type="nucleotide sequence ID" value="NZ_BAAATT010000005.1"/>
</dbReference>
<name>A0A8J3LLG0_9ACTN</name>
<evidence type="ECO:0000256" key="1">
    <source>
        <dbReference type="SAM" id="SignalP"/>
    </source>
</evidence>
<comment type="caution">
    <text evidence="2">The sequence shown here is derived from an EMBL/GenBank/DDBJ whole genome shotgun (WGS) entry which is preliminary data.</text>
</comment>
<keyword evidence="1" id="KW-0732">Signal</keyword>
<dbReference type="EMBL" id="BONJ01000028">
    <property type="protein sequence ID" value="GIG16765.1"/>
    <property type="molecule type" value="Genomic_DNA"/>
</dbReference>
<feature type="signal peptide" evidence="1">
    <location>
        <begin position="1"/>
        <end position="31"/>
    </location>
</feature>
<gene>
    <name evidence="2" type="ORF">Cme02nite_50970</name>
</gene>
<organism evidence="2 3">
    <name type="scientific">Catellatospora methionotrophica</name>
    <dbReference type="NCBI Taxonomy" id="121620"/>
    <lineage>
        <taxon>Bacteria</taxon>
        <taxon>Bacillati</taxon>
        <taxon>Actinomycetota</taxon>
        <taxon>Actinomycetes</taxon>
        <taxon>Micromonosporales</taxon>
        <taxon>Micromonosporaceae</taxon>
        <taxon>Catellatospora</taxon>
    </lineage>
</organism>
<reference evidence="2" key="1">
    <citation type="submission" date="2021-01" db="EMBL/GenBank/DDBJ databases">
        <title>Whole genome shotgun sequence of Catellatospora methionotrophica NBRC 14553.</title>
        <authorList>
            <person name="Komaki H."/>
            <person name="Tamura T."/>
        </authorList>
    </citation>
    <scope>NUCLEOTIDE SEQUENCE</scope>
    <source>
        <strain evidence="2">NBRC 14553</strain>
    </source>
</reference>
<dbReference type="Proteomes" id="UP000660339">
    <property type="component" value="Unassembled WGS sequence"/>
</dbReference>
<protein>
    <recommendedName>
        <fullName evidence="4">CHAP domain-containing protein</fullName>
    </recommendedName>
</protein>
<keyword evidence="3" id="KW-1185">Reference proteome</keyword>
<dbReference type="AlphaFoldDB" id="A0A8J3LLG0"/>
<feature type="chain" id="PRO_5035262498" description="CHAP domain-containing protein" evidence="1">
    <location>
        <begin position="32"/>
        <end position="205"/>
    </location>
</feature>
<proteinExistence type="predicted"/>
<accession>A0A8J3LLG0</accession>
<sequence>MNLNCNRHRAVMAMAAAGVLTALATSAPAFAAPDTETSEPQIAAGAANVVVPRTGLNSARGDKVVEMAYQELNSDRTMETPMGSNCNYYSSLWNKPCQAWCADFIKVVWKNAGVYDWQRLDSEAGTTARWARTYGRWHPGTAGIIPGAAVTYNSSGDPFVDSDHVGTFVGWVNGSPKVVSGNFNNQVYKHNLSYGTPIAGWADPS</sequence>
<evidence type="ECO:0008006" key="4">
    <source>
        <dbReference type="Google" id="ProtNLM"/>
    </source>
</evidence>